<dbReference type="Gene3D" id="3.30.40.10">
    <property type="entry name" value="Zinc/RING finger domain, C3HC4 (zinc finger)"/>
    <property type="match status" value="1"/>
</dbReference>
<dbReference type="GO" id="GO:0008270">
    <property type="term" value="F:zinc ion binding"/>
    <property type="evidence" value="ECO:0007669"/>
    <property type="project" value="UniProtKB-KW"/>
</dbReference>
<dbReference type="InterPro" id="IPR001841">
    <property type="entry name" value="Znf_RING"/>
</dbReference>
<feature type="compositionally biased region" description="Low complexity" evidence="2">
    <location>
        <begin position="10"/>
        <end position="37"/>
    </location>
</feature>
<reference evidence="5" key="1">
    <citation type="journal article" date="2010" name="Genome Biol.">
        <title>Genome sequence of the necrotrophic plant pathogen Pythium ultimum reveals original pathogenicity mechanisms and effector repertoire.</title>
        <authorList>
            <person name="Levesque C.A."/>
            <person name="Brouwer H."/>
            <person name="Cano L."/>
            <person name="Hamilton J.P."/>
            <person name="Holt C."/>
            <person name="Huitema E."/>
            <person name="Raffaele S."/>
            <person name="Robideau G.P."/>
            <person name="Thines M."/>
            <person name="Win J."/>
            <person name="Zerillo M.M."/>
            <person name="Beakes G.W."/>
            <person name="Boore J.L."/>
            <person name="Busam D."/>
            <person name="Dumas B."/>
            <person name="Ferriera S."/>
            <person name="Fuerstenberg S.I."/>
            <person name="Gachon C.M."/>
            <person name="Gaulin E."/>
            <person name="Govers F."/>
            <person name="Grenville-Briggs L."/>
            <person name="Horner N."/>
            <person name="Hostetler J."/>
            <person name="Jiang R.H."/>
            <person name="Johnson J."/>
            <person name="Krajaejun T."/>
            <person name="Lin H."/>
            <person name="Meijer H.J."/>
            <person name="Moore B."/>
            <person name="Morris P."/>
            <person name="Phuntmart V."/>
            <person name="Puiu D."/>
            <person name="Shetty J."/>
            <person name="Stajich J.E."/>
            <person name="Tripathy S."/>
            <person name="Wawra S."/>
            <person name="van West P."/>
            <person name="Whitty B.R."/>
            <person name="Coutinho P.M."/>
            <person name="Henrissat B."/>
            <person name="Martin F."/>
            <person name="Thomas P.D."/>
            <person name="Tyler B.M."/>
            <person name="De Vries R.P."/>
            <person name="Kamoun S."/>
            <person name="Yandell M."/>
            <person name="Tisserat N."/>
            <person name="Buell C.R."/>
        </authorList>
    </citation>
    <scope>NUCLEOTIDE SEQUENCE</scope>
    <source>
        <strain evidence="5">DAOM:BR144</strain>
    </source>
</reference>
<evidence type="ECO:0000256" key="1">
    <source>
        <dbReference type="PROSITE-ProRule" id="PRU00175"/>
    </source>
</evidence>
<sequence>MTLHAAAAPSSSSSSGSRSSFSSRRSFSGSRGSLSGRQRASMAAGEAHKQAPVDVEAQRLIAQLEQLSLEVSVVLRHEGDVRYVLTVRHSRAHALWKHPRSFDEYHVFQEKMLAALCHGHFCDAGCPWLENFLISYFPAKKRYFLGHTSKMLIERRKDALNHVLQTIRTFLLNRENHACTIVKQDVAREFLNFVYGEVIDENHVLGALTLPSNAELDAKAVGGNTTRDSLFATNGKGDDVDESDQMPRGSFIGPHSDVALEMCALCDLPMPVKNIYVMKMACGHRFHDECILPKLNEDLRCPTCGKLDVIP</sequence>
<dbReference type="EnsemblProtists" id="PYU1_T003577">
    <property type="protein sequence ID" value="PYU1_T003577"/>
    <property type="gene ID" value="PYU1_G003567"/>
</dbReference>
<keyword evidence="5" id="KW-1185">Reference proteome</keyword>
<evidence type="ECO:0000313" key="5">
    <source>
        <dbReference type="Proteomes" id="UP000019132"/>
    </source>
</evidence>
<dbReference type="AlphaFoldDB" id="K3WF36"/>
<dbReference type="SMART" id="SM00184">
    <property type="entry name" value="RING"/>
    <property type="match status" value="1"/>
</dbReference>
<dbReference type="Pfam" id="PF13639">
    <property type="entry name" value="zf-RING_2"/>
    <property type="match status" value="1"/>
</dbReference>
<dbReference type="PROSITE" id="PS50089">
    <property type="entry name" value="ZF_RING_2"/>
    <property type="match status" value="1"/>
</dbReference>
<keyword evidence="1" id="KW-0863">Zinc-finger</keyword>
<dbReference type="InterPro" id="IPR013083">
    <property type="entry name" value="Znf_RING/FYVE/PHD"/>
</dbReference>
<dbReference type="HOGENOM" id="CLU_051953_1_1_1"/>
<evidence type="ECO:0000313" key="4">
    <source>
        <dbReference type="EnsemblProtists" id="PYU1_T003577"/>
    </source>
</evidence>
<proteinExistence type="predicted"/>
<dbReference type="SUPFAM" id="SSF57850">
    <property type="entry name" value="RING/U-box"/>
    <property type="match status" value="1"/>
</dbReference>
<evidence type="ECO:0000256" key="2">
    <source>
        <dbReference type="SAM" id="MobiDB-lite"/>
    </source>
</evidence>
<keyword evidence="1" id="KW-0479">Metal-binding</keyword>
<name>K3WF36_GLOUD</name>
<dbReference type="InParanoid" id="K3WF36"/>
<dbReference type="VEuPathDB" id="FungiDB:PYU1_G003567"/>
<organism evidence="4 5">
    <name type="scientific">Globisporangium ultimum (strain ATCC 200006 / CBS 805.95 / DAOM BR144)</name>
    <name type="common">Pythium ultimum</name>
    <dbReference type="NCBI Taxonomy" id="431595"/>
    <lineage>
        <taxon>Eukaryota</taxon>
        <taxon>Sar</taxon>
        <taxon>Stramenopiles</taxon>
        <taxon>Oomycota</taxon>
        <taxon>Peronosporomycetes</taxon>
        <taxon>Pythiales</taxon>
        <taxon>Pythiaceae</taxon>
        <taxon>Globisporangium</taxon>
    </lineage>
</organism>
<feature type="domain" description="RING-type" evidence="3">
    <location>
        <begin position="263"/>
        <end position="304"/>
    </location>
</feature>
<feature type="region of interest" description="Disordered" evidence="2">
    <location>
        <begin position="1"/>
        <end position="49"/>
    </location>
</feature>
<reference evidence="5" key="2">
    <citation type="submission" date="2010-04" db="EMBL/GenBank/DDBJ databases">
        <authorList>
            <person name="Buell R."/>
            <person name="Hamilton J."/>
            <person name="Hostetler J."/>
        </authorList>
    </citation>
    <scope>NUCLEOTIDE SEQUENCE [LARGE SCALE GENOMIC DNA]</scope>
    <source>
        <strain evidence="5">DAOM:BR144</strain>
    </source>
</reference>
<reference evidence="4" key="3">
    <citation type="submission" date="2015-02" db="UniProtKB">
        <authorList>
            <consortium name="EnsemblProtists"/>
        </authorList>
    </citation>
    <scope>IDENTIFICATION</scope>
    <source>
        <strain evidence="4">DAOM BR144</strain>
    </source>
</reference>
<accession>K3WF36</accession>
<keyword evidence="1" id="KW-0862">Zinc</keyword>
<dbReference type="OMA" id="RENHACT"/>
<dbReference type="Proteomes" id="UP000019132">
    <property type="component" value="Unassembled WGS sequence"/>
</dbReference>
<dbReference type="eggNOG" id="ENOG502R9Y6">
    <property type="taxonomic scope" value="Eukaryota"/>
</dbReference>
<dbReference type="EMBL" id="GL376638">
    <property type="status" value="NOT_ANNOTATED_CDS"/>
    <property type="molecule type" value="Genomic_DNA"/>
</dbReference>
<evidence type="ECO:0000259" key="3">
    <source>
        <dbReference type="PROSITE" id="PS50089"/>
    </source>
</evidence>
<protein>
    <recommendedName>
        <fullName evidence="3">RING-type domain-containing protein</fullName>
    </recommendedName>
</protein>